<proteinExistence type="predicted"/>
<evidence type="ECO:0000313" key="1">
    <source>
        <dbReference type="EMBL" id="KAI3376742.1"/>
    </source>
</evidence>
<evidence type="ECO:0000313" key="2">
    <source>
        <dbReference type="Proteomes" id="UP000831701"/>
    </source>
</evidence>
<gene>
    <name evidence="1" type="ORF">L3Q82_000082</name>
</gene>
<dbReference type="EMBL" id="CM041531">
    <property type="protein sequence ID" value="KAI3376742.1"/>
    <property type="molecule type" value="Genomic_DNA"/>
</dbReference>
<comment type="caution">
    <text evidence="1">The sequence shown here is derived from an EMBL/GenBank/DDBJ whole genome shotgun (WGS) entry which is preliminary data.</text>
</comment>
<sequence>MDRIRLQCCPKSTQMNIPFKKMKDVAMTPSRCDLQAIVLTSDQKMSVCVEEEEDRSESAGSSCLSMKSDRSKDLNPEFSNESGPSDTNDKEMSSQREEEESCFCGGAAVLLCFVSGRPEGSSLYQLWTLVLQTVHHLILGPVCFIRRLLLSPVWRKIQNKSWTADSQSDQQCTK</sequence>
<dbReference type="Proteomes" id="UP000831701">
    <property type="component" value="Chromosome 1"/>
</dbReference>
<organism evidence="1 2">
    <name type="scientific">Scortum barcoo</name>
    <name type="common">barcoo grunter</name>
    <dbReference type="NCBI Taxonomy" id="214431"/>
    <lineage>
        <taxon>Eukaryota</taxon>
        <taxon>Metazoa</taxon>
        <taxon>Chordata</taxon>
        <taxon>Craniata</taxon>
        <taxon>Vertebrata</taxon>
        <taxon>Euteleostomi</taxon>
        <taxon>Actinopterygii</taxon>
        <taxon>Neopterygii</taxon>
        <taxon>Teleostei</taxon>
        <taxon>Neoteleostei</taxon>
        <taxon>Acanthomorphata</taxon>
        <taxon>Eupercaria</taxon>
        <taxon>Centrarchiformes</taxon>
        <taxon>Terapontoidei</taxon>
        <taxon>Terapontidae</taxon>
        <taxon>Scortum</taxon>
    </lineage>
</organism>
<reference evidence="1" key="1">
    <citation type="submission" date="2022-04" db="EMBL/GenBank/DDBJ databases">
        <title>Jade perch genome.</title>
        <authorList>
            <person name="Chao B."/>
        </authorList>
    </citation>
    <scope>NUCLEOTIDE SEQUENCE</scope>
    <source>
        <strain evidence="1">CB-2022</strain>
    </source>
</reference>
<name>A0ACB8X9M3_9TELE</name>
<protein>
    <submittedName>
        <fullName evidence="1">Uncharacterized protein</fullName>
    </submittedName>
</protein>
<accession>A0ACB8X9M3</accession>
<keyword evidence="2" id="KW-1185">Reference proteome</keyword>